<reference evidence="4" key="1">
    <citation type="journal article" date="2013" name="Science">
        <title>The Amborella genome and the evolution of flowering plants.</title>
        <authorList>
            <consortium name="Amborella Genome Project"/>
        </authorList>
    </citation>
    <scope>NUCLEOTIDE SEQUENCE [LARGE SCALE GENOMIC DNA]</scope>
</reference>
<dbReference type="Pfam" id="PF00244">
    <property type="entry name" value="14-3-3"/>
    <property type="match status" value="1"/>
</dbReference>
<organism evidence="3 4">
    <name type="scientific">Amborella trichopoda</name>
    <dbReference type="NCBI Taxonomy" id="13333"/>
    <lineage>
        <taxon>Eukaryota</taxon>
        <taxon>Viridiplantae</taxon>
        <taxon>Streptophyta</taxon>
        <taxon>Embryophyta</taxon>
        <taxon>Tracheophyta</taxon>
        <taxon>Spermatophyta</taxon>
        <taxon>Magnoliopsida</taxon>
        <taxon>Amborellales</taxon>
        <taxon>Amborellaceae</taxon>
        <taxon>Amborella</taxon>
    </lineage>
</organism>
<accession>W1NIW2</accession>
<name>W1NIW2_AMBTC</name>
<dbReference type="HOGENOM" id="CLU_2691060_0_0_1"/>
<dbReference type="AlphaFoldDB" id="W1NIW2"/>
<dbReference type="STRING" id="13333.W1NIW2"/>
<evidence type="ECO:0000256" key="1">
    <source>
        <dbReference type="ARBA" id="ARBA00006141"/>
    </source>
</evidence>
<evidence type="ECO:0000313" key="4">
    <source>
        <dbReference type="Proteomes" id="UP000017836"/>
    </source>
</evidence>
<dbReference type="InterPro" id="IPR000308">
    <property type="entry name" value="14-3-3"/>
</dbReference>
<dbReference type="InterPro" id="IPR036815">
    <property type="entry name" value="14-3-3_dom_sf"/>
</dbReference>
<comment type="similarity">
    <text evidence="1">Belongs to the 14-3-3 family.</text>
</comment>
<dbReference type="PANTHER" id="PTHR18860">
    <property type="entry name" value="14-3-3 PROTEIN"/>
    <property type="match status" value="1"/>
</dbReference>
<feature type="domain" description="14-3-3" evidence="2">
    <location>
        <begin position="2"/>
        <end position="72"/>
    </location>
</feature>
<dbReference type="Gene3D" id="1.20.190.20">
    <property type="entry name" value="14-3-3 domain"/>
    <property type="match status" value="1"/>
</dbReference>
<dbReference type="SUPFAM" id="SSF48445">
    <property type="entry name" value="14-3-3 protein"/>
    <property type="match status" value="1"/>
</dbReference>
<sequence length="74" mass="8248">MAELRPANTTRLGAPLNFAVFKADILNSTKEAYALAVESFQEVLEGLDEHEDDLDERGSITYSISDNIELWTSD</sequence>
<keyword evidence="4" id="KW-1185">Reference proteome</keyword>
<proteinExistence type="inferred from homology"/>
<protein>
    <recommendedName>
        <fullName evidence="2">14-3-3 domain-containing protein</fullName>
    </recommendedName>
</protein>
<gene>
    <name evidence="3" type="ORF">AMTR_s00008p00261630</name>
</gene>
<evidence type="ECO:0000313" key="3">
    <source>
        <dbReference type="EMBL" id="ERM95463.1"/>
    </source>
</evidence>
<evidence type="ECO:0000259" key="2">
    <source>
        <dbReference type="Pfam" id="PF00244"/>
    </source>
</evidence>
<dbReference type="Proteomes" id="UP000017836">
    <property type="component" value="Unassembled WGS sequence"/>
</dbReference>
<dbReference type="EMBL" id="KI397486">
    <property type="protein sequence ID" value="ERM95463.1"/>
    <property type="molecule type" value="Genomic_DNA"/>
</dbReference>
<dbReference type="InterPro" id="IPR023410">
    <property type="entry name" value="14-3-3_domain"/>
</dbReference>
<dbReference type="Gramene" id="ERM95463">
    <property type="protein sequence ID" value="ERM95463"/>
    <property type="gene ID" value="AMTR_s00008p00261630"/>
</dbReference>